<dbReference type="GeneID" id="35606751"/>
<dbReference type="AlphaFoldDB" id="A0A2D3UPA8"/>
<protein>
    <submittedName>
        <fullName evidence="2">Uncharacterized protein</fullName>
    </submittedName>
</protein>
<proteinExistence type="predicted"/>
<organism evidence="2 3">
    <name type="scientific">Ramularia collo-cygni</name>
    <dbReference type="NCBI Taxonomy" id="112498"/>
    <lineage>
        <taxon>Eukaryota</taxon>
        <taxon>Fungi</taxon>
        <taxon>Dikarya</taxon>
        <taxon>Ascomycota</taxon>
        <taxon>Pezizomycotina</taxon>
        <taxon>Dothideomycetes</taxon>
        <taxon>Dothideomycetidae</taxon>
        <taxon>Mycosphaerellales</taxon>
        <taxon>Mycosphaerellaceae</taxon>
        <taxon>Ramularia</taxon>
    </lineage>
</organism>
<sequence>MVYINATVGHSASLSTAKPSRSSSQSFTNTTPLQTKNQQTIQSKWVHATATPAAPAPARKAATASKCNDTICLNQTENEGMPCQCPLHSHSTMIAA</sequence>
<dbReference type="RefSeq" id="XP_023622564.1">
    <property type="nucleotide sequence ID" value="XM_023766796.1"/>
</dbReference>
<evidence type="ECO:0000256" key="1">
    <source>
        <dbReference type="SAM" id="MobiDB-lite"/>
    </source>
</evidence>
<accession>A0A2D3UPA8</accession>
<gene>
    <name evidence="2" type="ORF">RCC_12197</name>
</gene>
<keyword evidence="3" id="KW-1185">Reference proteome</keyword>
<name>A0A2D3UPA8_9PEZI</name>
<dbReference type="EMBL" id="FJUY01000001">
    <property type="protein sequence ID" value="CZT15668.1"/>
    <property type="molecule type" value="Genomic_DNA"/>
</dbReference>
<reference evidence="2 3" key="1">
    <citation type="submission" date="2016-03" db="EMBL/GenBank/DDBJ databases">
        <authorList>
            <person name="Ploux O."/>
        </authorList>
    </citation>
    <scope>NUCLEOTIDE SEQUENCE [LARGE SCALE GENOMIC DNA]</scope>
    <source>
        <strain evidence="2 3">URUG2</strain>
    </source>
</reference>
<feature type="region of interest" description="Disordered" evidence="1">
    <location>
        <begin position="13"/>
        <end position="43"/>
    </location>
</feature>
<evidence type="ECO:0000313" key="3">
    <source>
        <dbReference type="Proteomes" id="UP000225277"/>
    </source>
</evidence>
<dbReference type="Proteomes" id="UP000225277">
    <property type="component" value="Unassembled WGS sequence"/>
</dbReference>
<evidence type="ECO:0000313" key="2">
    <source>
        <dbReference type="EMBL" id="CZT15668.1"/>
    </source>
</evidence>